<feature type="compositionally biased region" description="Basic and acidic residues" evidence="1">
    <location>
        <begin position="160"/>
        <end position="169"/>
    </location>
</feature>
<comment type="caution">
    <text evidence="3">The sequence shown here is derived from an EMBL/GenBank/DDBJ whole genome shotgun (WGS) entry which is preliminary data.</text>
</comment>
<feature type="compositionally biased region" description="Basic and acidic residues" evidence="1">
    <location>
        <begin position="140"/>
        <end position="152"/>
    </location>
</feature>
<dbReference type="EMBL" id="JAVFWL010000005">
    <property type="protein sequence ID" value="KAK6757685.1"/>
    <property type="molecule type" value="Genomic_DNA"/>
</dbReference>
<feature type="region of interest" description="Disordered" evidence="1">
    <location>
        <begin position="132"/>
        <end position="227"/>
    </location>
</feature>
<gene>
    <name evidence="3" type="primary">Necator_chrV.g20268</name>
    <name evidence="3" type="ORF">RB195_015476</name>
</gene>
<evidence type="ECO:0000313" key="4">
    <source>
        <dbReference type="Proteomes" id="UP001303046"/>
    </source>
</evidence>
<dbReference type="Proteomes" id="UP001303046">
    <property type="component" value="Unassembled WGS sequence"/>
</dbReference>
<evidence type="ECO:0008006" key="5">
    <source>
        <dbReference type="Google" id="ProtNLM"/>
    </source>
</evidence>
<sequence length="227" mass="25908">MDMITLTYVSIVVQILPCIIIIILGFWTIYTLKSETVEEIANTSALLASTQTSITRAEIPFPLLAAIAHLYGMNLHDFRKLWIKEKKKRCRKVLEVYQKDCLTTKFIQKFGSKYLLHGYVGSEALLSRGIIAHTPSPRSPYRDRTYEAESSRVKSSRSIKSHEGGGSDRIRKHQSTRSSSGQDKIPQSKKRPHQRTADSKGQEDPEREPETNKRKRTVIQKSQYVEG</sequence>
<proteinExistence type="predicted"/>
<feature type="transmembrane region" description="Helical" evidence="2">
    <location>
        <begin position="6"/>
        <end position="30"/>
    </location>
</feature>
<keyword evidence="4" id="KW-1185">Reference proteome</keyword>
<keyword evidence="2" id="KW-0472">Membrane</keyword>
<keyword evidence="2" id="KW-0812">Transmembrane</keyword>
<evidence type="ECO:0000256" key="1">
    <source>
        <dbReference type="SAM" id="MobiDB-lite"/>
    </source>
</evidence>
<organism evidence="3 4">
    <name type="scientific">Necator americanus</name>
    <name type="common">Human hookworm</name>
    <dbReference type="NCBI Taxonomy" id="51031"/>
    <lineage>
        <taxon>Eukaryota</taxon>
        <taxon>Metazoa</taxon>
        <taxon>Ecdysozoa</taxon>
        <taxon>Nematoda</taxon>
        <taxon>Chromadorea</taxon>
        <taxon>Rhabditida</taxon>
        <taxon>Rhabditina</taxon>
        <taxon>Rhabditomorpha</taxon>
        <taxon>Strongyloidea</taxon>
        <taxon>Ancylostomatidae</taxon>
        <taxon>Bunostominae</taxon>
        <taxon>Necator</taxon>
    </lineage>
</organism>
<feature type="compositionally biased region" description="Basic and acidic residues" evidence="1">
    <location>
        <begin position="195"/>
        <end position="212"/>
    </location>
</feature>
<reference evidence="3 4" key="1">
    <citation type="submission" date="2023-08" db="EMBL/GenBank/DDBJ databases">
        <title>A Necator americanus chromosomal reference genome.</title>
        <authorList>
            <person name="Ilik V."/>
            <person name="Petrzelkova K.J."/>
            <person name="Pardy F."/>
            <person name="Fuh T."/>
            <person name="Niatou-Singa F.S."/>
            <person name="Gouil Q."/>
            <person name="Baker L."/>
            <person name="Ritchie M.E."/>
            <person name="Jex A.R."/>
            <person name="Gazzola D."/>
            <person name="Li H."/>
            <person name="Toshio Fujiwara R."/>
            <person name="Zhan B."/>
            <person name="Aroian R.V."/>
            <person name="Pafco B."/>
            <person name="Schwarz E.M."/>
        </authorList>
    </citation>
    <scope>NUCLEOTIDE SEQUENCE [LARGE SCALE GENOMIC DNA]</scope>
    <source>
        <strain evidence="3 4">Aroian</strain>
        <tissue evidence="3">Whole animal</tissue>
    </source>
</reference>
<keyword evidence="2" id="KW-1133">Transmembrane helix</keyword>
<name>A0ABR1E4R4_NECAM</name>
<evidence type="ECO:0000256" key="2">
    <source>
        <dbReference type="SAM" id="Phobius"/>
    </source>
</evidence>
<evidence type="ECO:0000313" key="3">
    <source>
        <dbReference type="EMBL" id="KAK6757685.1"/>
    </source>
</evidence>
<protein>
    <recommendedName>
        <fullName evidence="5">Anoctamin</fullName>
    </recommendedName>
</protein>
<accession>A0ABR1E4R4</accession>